<gene>
    <name evidence="1" type="ORF">BDY19DRAFT_717112</name>
</gene>
<organism evidence="1 2">
    <name type="scientific">Irpex rosettiformis</name>
    <dbReference type="NCBI Taxonomy" id="378272"/>
    <lineage>
        <taxon>Eukaryota</taxon>
        <taxon>Fungi</taxon>
        <taxon>Dikarya</taxon>
        <taxon>Basidiomycota</taxon>
        <taxon>Agaricomycotina</taxon>
        <taxon>Agaricomycetes</taxon>
        <taxon>Polyporales</taxon>
        <taxon>Irpicaceae</taxon>
        <taxon>Irpex</taxon>
    </lineage>
</organism>
<keyword evidence="2" id="KW-1185">Reference proteome</keyword>
<sequence>MNDQLSADAILACLLPICLFLISFAWLGMPTLSLRNILDIIKGRTHSSGNYPYFSREHAVASYDLYYEMASAELASMRKSYSKLGRAHKRIGYELGYPRKLDKLQATIEANDKVVRGIRRRARETIPSIKRTRMPENGDILRVRETLKHFVRDWSSESVSERTAIFQPILDALQTEEPTKRGGMSVLVPGAGLCRLAWEISRLGFSTTAVEISPFMTLAFRFLCSPEYTNRIDQHVLHPYSYWFSHQQKNENLFRDISFPDVVPNLASNLRLEEGDFLTHRSPSGGYDYVVTLFFIDTSMNVISTMEQIYSLLRPGGQWINLGPLLWPSGAQARVELSLEEVFDLIRMIGFKLEDGNDVPEVKRRKTVPSEYTADRYAMMKWIYQAEFWVATKPE</sequence>
<dbReference type="Proteomes" id="UP001055072">
    <property type="component" value="Unassembled WGS sequence"/>
</dbReference>
<proteinExistence type="predicted"/>
<evidence type="ECO:0000313" key="1">
    <source>
        <dbReference type="EMBL" id="KAI0090547.1"/>
    </source>
</evidence>
<reference evidence="1" key="1">
    <citation type="journal article" date="2021" name="Environ. Microbiol.">
        <title>Gene family expansions and transcriptome signatures uncover fungal adaptations to wood decay.</title>
        <authorList>
            <person name="Hage H."/>
            <person name="Miyauchi S."/>
            <person name="Viragh M."/>
            <person name="Drula E."/>
            <person name="Min B."/>
            <person name="Chaduli D."/>
            <person name="Navarro D."/>
            <person name="Favel A."/>
            <person name="Norest M."/>
            <person name="Lesage-Meessen L."/>
            <person name="Balint B."/>
            <person name="Merenyi Z."/>
            <person name="de Eugenio L."/>
            <person name="Morin E."/>
            <person name="Martinez A.T."/>
            <person name="Baldrian P."/>
            <person name="Stursova M."/>
            <person name="Martinez M.J."/>
            <person name="Novotny C."/>
            <person name="Magnuson J.K."/>
            <person name="Spatafora J.W."/>
            <person name="Maurice S."/>
            <person name="Pangilinan J."/>
            <person name="Andreopoulos W."/>
            <person name="LaButti K."/>
            <person name="Hundley H."/>
            <person name="Na H."/>
            <person name="Kuo A."/>
            <person name="Barry K."/>
            <person name="Lipzen A."/>
            <person name="Henrissat B."/>
            <person name="Riley R."/>
            <person name="Ahrendt S."/>
            <person name="Nagy L.G."/>
            <person name="Grigoriev I.V."/>
            <person name="Martin F."/>
            <person name="Rosso M.N."/>
        </authorList>
    </citation>
    <scope>NUCLEOTIDE SEQUENCE</scope>
    <source>
        <strain evidence="1">CBS 384.51</strain>
    </source>
</reference>
<accession>A0ACB8U825</accession>
<name>A0ACB8U825_9APHY</name>
<protein>
    <submittedName>
        <fullName evidence="1">N2227-like protein-domain-containing protein</fullName>
    </submittedName>
</protein>
<dbReference type="EMBL" id="MU274907">
    <property type="protein sequence ID" value="KAI0090547.1"/>
    <property type="molecule type" value="Genomic_DNA"/>
</dbReference>
<comment type="caution">
    <text evidence="1">The sequence shown here is derived from an EMBL/GenBank/DDBJ whole genome shotgun (WGS) entry which is preliminary data.</text>
</comment>
<evidence type="ECO:0000313" key="2">
    <source>
        <dbReference type="Proteomes" id="UP001055072"/>
    </source>
</evidence>